<dbReference type="AlphaFoldDB" id="A0AAX4K5X5"/>
<protein>
    <recommendedName>
        <fullName evidence="4">Zn(2)-C6 fungal-type domain-containing protein</fullName>
    </recommendedName>
</protein>
<feature type="region of interest" description="Disordered" evidence="1">
    <location>
        <begin position="112"/>
        <end position="149"/>
    </location>
</feature>
<evidence type="ECO:0000256" key="1">
    <source>
        <dbReference type="SAM" id="MobiDB-lite"/>
    </source>
</evidence>
<organism evidence="2 3">
    <name type="scientific">Kwoniella dendrophila CBS 6074</name>
    <dbReference type="NCBI Taxonomy" id="1295534"/>
    <lineage>
        <taxon>Eukaryota</taxon>
        <taxon>Fungi</taxon>
        <taxon>Dikarya</taxon>
        <taxon>Basidiomycota</taxon>
        <taxon>Agaricomycotina</taxon>
        <taxon>Tremellomycetes</taxon>
        <taxon>Tremellales</taxon>
        <taxon>Cryptococcaceae</taxon>
        <taxon>Kwoniella</taxon>
    </lineage>
</organism>
<reference evidence="2 3" key="1">
    <citation type="submission" date="2024-01" db="EMBL/GenBank/DDBJ databases">
        <title>Comparative genomics of Cryptococcus and Kwoniella reveals pathogenesis evolution and contrasting modes of karyotype evolution via chromosome fusion or intercentromeric recombination.</title>
        <authorList>
            <person name="Coelho M.A."/>
            <person name="David-Palma M."/>
            <person name="Shea T."/>
            <person name="Bowers K."/>
            <person name="McGinley-Smith S."/>
            <person name="Mohammad A.W."/>
            <person name="Gnirke A."/>
            <person name="Yurkov A.M."/>
            <person name="Nowrousian M."/>
            <person name="Sun S."/>
            <person name="Cuomo C.A."/>
            <person name="Heitman J."/>
        </authorList>
    </citation>
    <scope>NUCLEOTIDE SEQUENCE [LARGE SCALE GENOMIC DNA]</scope>
    <source>
        <strain evidence="2 3">CBS 6074</strain>
    </source>
</reference>
<keyword evidence="3" id="KW-1185">Reference proteome</keyword>
<sequence>MSSSPQATRYDQPGILPPLRWERADYGQYTHKTTMSRKCESCQFRNTDCVVRKGYIAAQWKTRGCDNCRYRNCGCVFSARPVEWTEEFERTGIDYDDFQNMDFNLDEMQFELNSNPAPGTMSSPSTTIDHQSDQSTTTTSSPNSIRQNTRPPLTALEKAIWNAGNSEQQGSRFISVWNSTVRPYYPPSE</sequence>
<dbReference type="EMBL" id="CP144107">
    <property type="protein sequence ID" value="WWC92195.1"/>
    <property type="molecule type" value="Genomic_DNA"/>
</dbReference>
<feature type="compositionally biased region" description="Polar residues" evidence="1">
    <location>
        <begin position="112"/>
        <end position="124"/>
    </location>
</feature>
<evidence type="ECO:0008006" key="4">
    <source>
        <dbReference type="Google" id="ProtNLM"/>
    </source>
</evidence>
<evidence type="ECO:0000313" key="3">
    <source>
        <dbReference type="Proteomes" id="UP001355207"/>
    </source>
</evidence>
<feature type="compositionally biased region" description="Low complexity" evidence="1">
    <location>
        <begin position="125"/>
        <end position="145"/>
    </location>
</feature>
<name>A0AAX4K5X5_9TREE</name>
<dbReference type="Proteomes" id="UP001355207">
    <property type="component" value="Chromosome 10"/>
</dbReference>
<proteinExistence type="predicted"/>
<dbReference type="RefSeq" id="XP_066078957.1">
    <property type="nucleotide sequence ID" value="XM_066222860.1"/>
</dbReference>
<accession>A0AAX4K5X5</accession>
<dbReference type="GeneID" id="91097818"/>
<evidence type="ECO:0000313" key="2">
    <source>
        <dbReference type="EMBL" id="WWC92195.1"/>
    </source>
</evidence>
<gene>
    <name evidence="2" type="ORF">L201_007149</name>
</gene>